<keyword evidence="1" id="KW-0472">Membrane</keyword>
<keyword evidence="1" id="KW-0812">Transmembrane</keyword>
<dbReference type="CDD" id="cd01949">
    <property type="entry name" value="GGDEF"/>
    <property type="match status" value="1"/>
</dbReference>
<evidence type="ECO:0000313" key="4">
    <source>
        <dbReference type="EMBL" id="CUS42060.1"/>
    </source>
</evidence>
<name>A0A160TC98_9ZZZZ</name>
<dbReference type="SUPFAM" id="SSF55073">
    <property type="entry name" value="Nucleotide cyclase"/>
    <property type="match status" value="1"/>
</dbReference>
<proteinExistence type="predicted"/>
<evidence type="ECO:0000259" key="2">
    <source>
        <dbReference type="PROSITE" id="PS50883"/>
    </source>
</evidence>
<protein>
    <submittedName>
        <fullName evidence="4">Diguanylate cyclase/phosphodiesterase (GGDEF &amp; EAL domains) with PAS/PAC sensor(S)</fullName>
    </submittedName>
</protein>
<dbReference type="PROSITE" id="PS50887">
    <property type="entry name" value="GGDEF"/>
    <property type="match status" value="1"/>
</dbReference>
<dbReference type="PANTHER" id="PTHR44757:SF2">
    <property type="entry name" value="BIOFILM ARCHITECTURE MAINTENANCE PROTEIN MBAA"/>
    <property type="match status" value="1"/>
</dbReference>
<dbReference type="Gene3D" id="6.10.340.10">
    <property type="match status" value="1"/>
</dbReference>
<reference evidence="4" key="1">
    <citation type="submission" date="2015-10" db="EMBL/GenBank/DDBJ databases">
        <authorList>
            <person name="Gilbert D.G."/>
        </authorList>
    </citation>
    <scope>NUCLEOTIDE SEQUENCE</scope>
</reference>
<dbReference type="SUPFAM" id="SSF141868">
    <property type="entry name" value="EAL domain-like"/>
    <property type="match status" value="1"/>
</dbReference>
<dbReference type="InterPro" id="IPR035919">
    <property type="entry name" value="EAL_sf"/>
</dbReference>
<dbReference type="PROSITE" id="PS50883">
    <property type="entry name" value="EAL"/>
    <property type="match status" value="1"/>
</dbReference>
<dbReference type="AlphaFoldDB" id="A0A160TC98"/>
<dbReference type="Gene3D" id="3.30.70.270">
    <property type="match status" value="1"/>
</dbReference>
<feature type="domain" description="EAL" evidence="2">
    <location>
        <begin position="553"/>
        <end position="808"/>
    </location>
</feature>
<gene>
    <name evidence="4" type="ORF">MGWOODY_Tha1342</name>
</gene>
<evidence type="ECO:0000259" key="3">
    <source>
        <dbReference type="PROSITE" id="PS50887"/>
    </source>
</evidence>
<dbReference type="InterPro" id="IPR052155">
    <property type="entry name" value="Biofilm_reg_signaling"/>
</dbReference>
<feature type="transmembrane region" description="Helical" evidence="1">
    <location>
        <begin position="12"/>
        <end position="31"/>
    </location>
</feature>
<feature type="domain" description="GGDEF" evidence="3">
    <location>
        <begin position="406"/>
        <end position="544"/>
    </location>
</feature>
<dbReference type="EMBL" id="CZQC01000061">
    <property type="protein sequence ID" value="CUS42060.1"/>
    <property type="molecule type" value="Genomic_DNA"/>
</dbReference>
<dbReference type="Gene3D" id="3.20.20.450">
    <property type="entry name" value="EAL domain"/>
    <property type="match status" value="1"/>
</dbReference>
<organism evidence="4">
    <name type="scientific">hydrothermal vent metagenome</name>
    <dbReference type="NCBI Taxonomy" id="652676"/>
    <lineage>
        <taxon>unclassified sequences</taxon>
        <taxon>metagenomes</taxon>
        <taxon>ecological metagenomes</taxon>
    </lineage>
</organism>
<dbReference type="Pfam" id="PF00563">
    <property type="entry name" value="EAL"/>
    <property type="match status" value="1"/>
</dbReference>
<dbReference type="InterPro" id="IPR001633">
    <property type="entry name" value="EAL_dom"/>
</dbReference>
<dbReference type="InterPro" id="IPR029787">
    <property type="entry name" value="Nucleotide_cyclase"/>
</dbReference>
<dbReference type="Pfam" id="PF00990">
    <property type="entry name" value="GGDEF"/>
    <property type="match status" value="1"/>
</dbReference>
<accession>A0A160TC98</accession>
<evidence type="ECO:0000256" key="1">
    <source>
        <dbReference type="SAM" id="Phobius"/>
    </source>
</evidence>
<dbReference type="CDD" id="cd01948">
    <property type="entry name" value="EAL"/>
    <property type="match status" value="1"/>
</dbReference>
<dbReference type="InterPro" id="IPR043128">
    <property type="entry name" value="Rev_trsase/Diguanyl_cyclase"/>
</dbReference>
<dbReference type="SMART" id="SM00052">
    <property type="entry name" value="EAL"/>
    <property type="match status" value="1"/>
</dbReference>
<sequence>MKRHYSIRRLLMYWSLLALGVTAIILGYFLFQSRLDLFEENWKSKIQYDLESLRIVMQQQLLNDDWSQADQSLSNMATRPHLLYMALFDEKDKQVQLATSRADIGHRFNRNLVAKDLDSKLRIFQVSRQQDQFYALIPIQIRSNKSRSNSAAWVYAHYDSHQDYNAMLLGLLQKISIVVAMMVLYQLGQSHIVRQHVLEPLQRLVSFTKLLQEGRMGDTIKTHTSTEFVYLENAFNGLSIHLKHSMRQIEQQHMLNSAFTLGFPDIAFVVDSNGIIRGRFGSSASSVDRLNRDLIDTPFTAWVNLSEVALLEENKQRAIDTRELVIHEFRHDNVFFESRMVPLIDQENHDISRGVLWLVRDISDIKLKQELIEYQANFDPLTELANRRLALDRIEQKIVQSQQESSWGAVLFIDLDHFKNINDSLGHPIGDQLLIDIAARLKSTTDHQDLIARLGGDEFLVLSGELATTELLASKNAEALGMKILSAIKEPFTIDVNSFHLSASIGIACFPHDGITASDLIRQSDTAMYHAKALGRSQVCIYNHSMQEKTKERLHLFNDLHQAILDNAFSLVFQPQLDDENHIIGAEVLCRWVNRGQSVSPDVFISAAEETNLILPLGRWLVMESCRTLKQWRDAKLLPTSFNRLAINISAAQFMDPKFEEFITEAIRYHNLCPKLLELELTETLFMGDKHIIRKKMSALSLLGFTFALDDFGTGYSSLSYLQRLPINKLKIDRSFVMDILDSKTPISIVDSIIQLGQNLKMDIIAEGVETNDQCAYLSNHGCHSFQGYLFSRPLTEENFLKFIRNHSSQQDV</sequence>
<dbReference type="InterPro" id="IPR000160">
    <property type="entry name" value="GGDEF_dom"/>
</dbReference>
<dbReference type="NCBIfam" id="TIGR00254">
    <property type="entry name" value="GGDEF"/>
    <property type="match status" value="1"/>
</dbReference>
<dbReference type="PANTHER" id="PTHR44757">
    <property type="entry name" value="DIGUANYLATE CYCLASE DGCP"/>
    <property type="match status" value="1"/>
</dbReference>
<keyword evidence="1" id="KW-1133">Transmembrane helix</keyword>
<dbReference type="SMART" id="SM00267">
    <property type="entry name" value="GGDEF"/>
    <property type="match status" value="1"/>
</dbReference>